<dbReference type="InterPro" id="IPR029033">
    <property type="entry name" value="His_PPase_superfam"/>
</dbReference>
<evidence type="ECO:0000313" key="2">
    <source>
        <dbReference type="EMBL" id="RVU36112.1"/>
    </source>
</evidence>
<dbReference type="SUPFAM" id="SSF53254">
    <property type="entry name" value="Phosphoglycerate mutase-like"/>
    <property type="match status" value="1"/>
</dbReference>
<dbReference type="RefSeq" id="WP_127765588.1">
    <property type="nucleotide sequence ID" value="NZ_SADE01000002.1"/>
</dbReference>
<dbReference type="OrthoDB" id="8347407at2"/>
<dbReference type="Gene3D" id="3.40.50.1240">
    <property type="entry name" value="Phosphoglycerate mutase-like"/>
    <property type="match status" value="1"/>
</dbReference>
<dbReference type="PANTHER" id="PTHR48100">
    <property type="entry name" value="BROAD-SPECIFICITY PHOSPHATASE YOR283W-RELATED"/>
    <property type="match status" value="1"/>
</dbReference>
<dbReference type="InterPro" id="IPR013078">
    <property type="entry name" value="His_Pase_superF_clade-1"/>
</dbReference>
<dbReference type="InterPro" id="IPR050275">
    <property type="entry name" value="PGM_Phosphatase"/>
</dbReference>
<sequence length="215" mass="23912">MADIVETRWWWVRHAPVTVNQGRIYGQQDLPCDTDDTEAFTGLAKMLPEDSVLVTSALRRAHQTADAIAAAGLTMPERIEFGSLNEQSFGDWQGLTHEEFGFSGTLGSSGRYWLAPAYERAPNGESFTDLIARVVPTILEVTEQHAGRDIVAVTHGGTIRAALCYALNLDPESALRFSTENLSVTRLDCVDTDEGRHWRIGFSNRNPREKHPERA</sequence>
<evidence type="ECO:0000256" key="1">
    <source>
        <dbReference type="PIRSR" id="PIRSR613078-3"/>
    </source>
</evidence>
<dbReference type="CDD" id="cd07067">
    <property type="entry name" value="HP_PGM_like"/>
    <property type="match status" value="1"/>
</dbReference>
<keyword evidence="3" id="KW-1185">Reference proteome</keyword>
<dbReference type="AlphaFoldDB" id="A0A437QNJ9"/>
<dbReference type="GO" id="GO:0005737">
    <property type="term" value="C:cytoplasm"/>
    <property type="evidence" value="ECO:0007669"/>
    <property type="project" value="TreeGrafter"/>
</dbReference>
<dbReference type="Proteomes" id="UP000287447">
    <property type="component" value="Unassembled WGS sequence"/>
</dbReference>
<gene>
    <name evidence="2" type="ORF">EOI86_12850</name>
</gene>
<dbReference type="SMART" id="SM00855">
    <property type="entry name" value="PGAM"/>
    <property type="match status" value="1"/>
</dbReference>
<accession>A0A437QNJ9</accession>
<name>A0A437QNJ9_9PROT</name>
<dbReference type="GO" id="GO:0016791">
    <property type="term" value="F:phosphatase activity"/>
    <property type="evidence" value="ECO:0007669"/>
    <property type="project" value="TreeGrafter"/>
</dbReference>
<proteinExistence type="predicted"/>
<dbReference type="EMBL" id="SADE01000002">
    <property type="protein sequence ID" value="RVU36112.1"/>
    <property type="molecule type" value="Genomic_DNA"/>
</dbReference>
<feature type="site" description="Transition state stabilizer" evidence="1">
    <location>
        <position position="155"/>
    </location>
</feature>
<protein>
    <submittedName>
        <fullName evidence="2">Histidine phosphatase family protein</fullName>
    </submittedName>
</protein>
<evidence type="ECO:0000313" key="3">
    <source>
        <dbReference type="Proteomes" id="UP000287447"/>
    </source>
</evidence>
<comment type="caution">
    <text evidence="2">The sequence shown here is derived from an EMBL/GenBank/DDBJ whole genome shotgun (WGS) entry which is preliminary data.</text>
</comment>
<organism evidence="2 3">
    <name type="scientific">Hwanghaeella grinnelliae</name>
    <dbReference type="NCBI Taxonomy" id="2500179"/>
    <lineage>
        <taxon>Bacteria</taxon>
        <taxon>Pseudomonadati</taxon>
        <taxon>Pseudomonadota</taxon>
        <taxon>Alphaproteobacteria</taxon>
        <taxon>Rhodospirillales</taxon>
        <taxon>Rhodospirillaceae</taxon>
        <taxon>Hwanghaeella</taxon>
    </lineage>
</organism>
<dbReference type="Pfam" id="PF00300">
    <property type="entry name" value="His_Phos_1"/>
    <property type="match status" value="1"/>
</dbReference>
<dbReference type="PANTHER" id="PTHR48100:SF1">
    <property type="entry name" value="HISTIDINE PHOSPHATASE FAMILY PROTEIN-RELATED"/>
    <property type="match status" value="1"/>
</dbReference>
<reference evidence="3" key="1">
    <citation type="submission" date="2019-01" db="EMBL/GenBank/DDBJ databases">
        <title>Gri0909 isolated from a small marine red alga.</title>
        <authorList>
            <person name="Kim J."/>
            <person name="Jeong S.E."/>
            <person name="Jeon C.O."/>
        </authorList>
    </citation>
    <scope>NUCLEOTIDE SEQUENCE [LARGE SCALE GENOMIC DNA]</scope>
    <source>
        <strain evidence="3">Gri0909</strain>
    </source>
</reference>